<evidence type="ECO:0000313" key="2">
    <source>
        <dbReference type="EMBL" id="OOR03202.1"/>
    </source>
</evidence>
<dbReference type="EMBL" id="MUAI01000054">
    <property type="protein sequence ID" value="OOR03202.1"/>
    <property type="molecule type" value="Genomic_DNA"/>
</dbReference>
<evidence type="ECO:0000313" key="3">
    <source>
        <dbReference type="Proteomes" id="UP000190696"/>
    </source>
</evidence>
<sequence>MKKFRKRYLSIPKQCLKIQQCFPSFKYFKEGYWIGRLRPTSSSSFYTVKIIYKRFSPKVFIIEPCIHREVPHLYGDGSLCLYYPDDNSYNDSLFIADTIIPWTAEWLYYYEKWLEDGIWWGPEAPHTLIRNDN</sequence>
<dbReference type="RefSeq" id="WP_078177241.1">
    <property type="nucleotide sequence ID" value="NZ_CP128144.1"/>
</dbReference>
<name>A0A1S9SZY3_BACMY</name>
<accession>A0A1S9SZY3</accession>
<evidence type="ECO:0000259" key="1">
    <source>
        <dbReference type="Pfam" id="PF26395"/>
    </source>
</evidence>
<dbReference type="InterPro" id="IPR058588">
    <property type="entry name" value="E2-CBASS"/>
</dbReference>
<protein>
    <recommendedName>
        <fullName evidence="1">Type II CBASS E2 protein domain-containing protein</fullName>
    </recommendedName>
</protein>
<feature type="domain" description="Type II CBASS E2 protein" evidence="1">
    <location>
        <begin position="16"/>
        <end position="126"/>
    </location>
</feature>
<dbReference type="AlphaFoldDB" id="A0A1S9SZY3"/>
<organism evidence="2 3">
    <name type="scientific">Bacillus mycoides</name>
    <dbReference type="NCBI Taxonomy" id="1405"/>
    <lineage>
        <taxon>Bacteria</taxon>
        <taxon>Bacillati</taxon>
        <taxon>Bacillota</taxon>
        <taxon>Bacilli</taxon>
        <taxon>Bacillales</taxon>
        <taxon>Bacillaceae</taxon>
        <taxon>Bacillus</taxon>
        <taxon>Bacillus cereus group</taxon>
    </lineage>
</organism>
<dbReference type="Proteomes" id="UP000190696">
    <property type="component" value="Unassembled WGS sequence"/>
</dbReference>
<reference evidence="2 3" key="1">
    <citation type="submission" date="2017-01" db="EMBL/GenBank/DDBJ databases">
        <title>Bacillus cereus isolates.</title>
        <authorList>
            <person name="Beno S.M."/>
        </authorList>
    </citation>
    <scope>NUCLEOTIDE SEQUENCE [LARGE SCALE GENOMIC DNA]</scope>
    <source>
        <strain evidence="2 3">FSL W7-1108</strain>
    </source>
</reference>
<dbReference type="Pfam" id="PF26395">
    <property type="entry name" value="E2-CBASS"/>
    <property type="match status" value="1"/>
</dbReference>
<comment type="caution">
    <text evidence="2">The sequence shown here is derived from an EMBL/GenBank/DDBJ whole genome shotgun (WGS) entry which is preliminary data.</text>
</comment>
<proteinExistence type="predicted"/>
<gene>
    <name evidence="2" type="ORF">BW900_28300</name>
</gene>